<feature type="region of interest" description="Disordered" evidence="1">
    <location>
        <begin position="25"/>
        <end position="80"/>
    </location>
</feature>
<dbReference type="VEuPathDB" id="FungiDB:P170DRAFT_457067"/>
<dbReference type="OrthoDB" id="5126878at2759"/>
<keyword evidence="3" id="KW-1185">Reference proteome</keyword>
<name>A0A2I2G0J2_9EURO</name>
<protein>
    <recommendedName>
        <fullName evidence="4">Zn(II)2Cys6 transcription factor</fullName>
    </recommendedName>
</protein>
<dbReference type="PANTHER" id="PTHR38111:SF6">
    <property type="entry name" value="FINGER DOMAIN PROTEIN, PUTATIVE (AFU_ORTHOLOGUE AFUA_8G01940)-RELATED"/>
    <property type="match status" value="1"/>
</dbReference>
<feature type="compositionally biased region" description="Basic residues" evidence="1">
    <location>
        <begin position="41"/>
        <end position="54"/>
    </location>
</feature>
<feature type="compositionally biased region" description="Basic and acidic residues" evidence="1">
    <location>
        <begin position="55"/>
        <end position="65"/>
    </location>
</feature>
<organism evidence="2 3">
    <name type="scientific">Aspergillus steynii IBT 23096</name>
    <dbReference type="NCBI Taxonomy" id="1392250"/>
    <lineage>
        <taxon>Eukaryota</taxon>
        <taxon>Fungi</taxon>
        <taxon>Dikarya</taxon>
        <taxon>Ascomycota</taxon>
        <taxon>Pezizomycotina</taxon>
        <taxon>Eurotiomycetes</taxon>
        <taxon>Eurotiomycetidae</taxon>
        <taxon>Eurotiales</taxon>
        <taxon>Aspergillaceae</taxon>
        <taxon>Aspergillus</taxon>
        <taxon>Aspergillus subgen. Circumdati</taxon>
    </lineage>
</organism>
<dbReference type="AlphaFoldDB" id="A0A2I2G0J2"/>
<evidence type="ECO:0000313" key="2">
    <source>
        <dbReference type="EMBL" id="PLB46400.1"/>
    </source>
</evidence>
<proteinExistence type="predicted"/>
<dbReference type="GeneID" id="36559378"/>
<dbReference type="STRING" id="1392250.A0A2I2G0J2"/>
<comment type="caution">
    <text evidence="2">The sequence shown here is derived from an EMBL/GenBank/DDBJ whole genome shotgun (WGS) entry which is preliminary data.</text>
</comment>
<accession>A0A2I2G0J2</accession>
<dbReference type="PANTHER" id="PTHR38111">
    <property type="entry name" value="ZN(2)-C6 FUNGAL-TYPE DOMAIN-CONTAINING PROTEIN-RELATED"/>
    <property type="match status" value="1"/>
</dbReference>
<dbReference type="RefSeq" id="XP_024701702.1">
    <property type="nucleotide sequence ID" value="XM_024851679.1"/>
</dbReference>
<evidence type="ECO:0000313" key="3">
    <source>
        <dbReference type="Proteomes" id="UP000234275"/>
    </source>
</evidence>
<reference evidence="2 3" key="1">
    <citation type="submission" date="2016-12" db="EMBL/GenBank/DDBJ databases">
        <title>The genomes of Aspergillus section Nigri reveals drivers in fungal speciation.</title>
        <authorList>
            <consortium name="DOE Joint Genome Institute"/>
            <person name="Vesth T.C."/>
            <person name="Nybo J."/>
            <person name="Theobald S."/>
            <person name="Brandl J."/>
            <person name="Frisvad J.C."/>
            <person name="Nielsen K.F."/>
            <person name="Lyhne E.K."/>
            <person name="Kogle M.E."/>
            <person name="Kuo A."/>
            <person name="Riley R."/>
            <person name="Clum A."/>
            <person name="Nolan M."/>
            <person name="Lipzen A."/>
            <person name="Salamov A."/>
            <person name="Henrissat B."/>
            <person name="Wiebenga A."/>
            <person name="De Vries R.P."/>
            <person name="Grigoriev I.V."/>
            <person name="Mortensen U.H."/>
            <person name="Andersen M.R."/>
            <person name="Baker S.E."/>
        </authorList>
    </citation>
    <scope>NUCLEOTIDE SEQUENCE [LARGE SCALE GENOMIC DNA]</scope>
    <source>
        <strain evidence="2 3">IBT 23096</strain>
    </source>
</reference>
<evidence type="ECO:0008006" key="4">
    <source>
        <dbReference type="Google" id="ProtNLM"/>
    </source>
</evidence>
<dbReference type="InterPro" id="IPR053178">
    <property type="entry name" value="Osmoadaptation_assoc"/>
</dbReference>
<evidence type="ECO:0000256" key="1">
    <source>
        <dbReference type="SAM" id="MobiDB-lite"/>
    </source>
</evidence>
<dbReference type="Proteomes" id="UP000234275">
    <property type="component" value="Unassembled WGS sequence"/>
</dbReference>
<sequence length="507" mass="58039">MRPKLSFRKPRSRAKDGPAFVFVDQADGLSSGTSDQDARAVIRRQAARSGRKHRRDEYASPETRDGLVAATQSQTAEDDDTWNRNMQLKVSSPSPKLSPSLNGYETLRVKYNFDITDLTSFTDVDLGRIAYLSLRDHPTRLASLLQKRSSSFLAFLPSRYGSSSYLDDAMHCVAARAGQMLGFPVRASTLSVLYVKALRSLQDVILDKAQILGPDVYCATRLLALYELLGLPDANHWVHHNRGGIKLVELRGPANHRTRFDLMLIKSQGPSIVIDSMYRQEASFFEAPEWQKFFKNASIGDADPDLSLWWEFFGAISFMPGILKDMRLLFTDTSFQLECKRRASEILERTRRMHTSLHENHIRYQRKYPCPPSLFDLPASVESPDRVRLRGFFLYVIMYISRVKATLSPDQSERVASEVEAQAFATQTLLIEQMTARLDPAMTWHLEQRNALPYSIVQTRDEWLSDVDPKMSQEELELFLARRWLKWEDSWRDAVLKAELTVTEISE</sequence>
<dbReference type="EMBL" id="MSFO01000006">
    <property type="protein sequence ID" value="PLB46400.1"/>
    <property type="molecule type" value="Genomic_DNA"/>
</dbReference>
<gene>
    <name evidence="2" type="ORF">P170DRAFT_457067</name>
</gene>